<keyword evidence="4" id="KW-1185">Reference proteome</keyword>
<proteinExistence type="predicted"/>
<evidence type="ECO:0000313" key="3">
    <source>
        <dbReference type="EMBL" id="KAJ3744829.1"/>
    </source>
</evidence>
<keyword evidence="2" id="KW-0472">Membrane</keyword>
<reference evidence="3 4" key="1">
    <citation type="journal article" date="2023" name="Proc. Natl. Acad. Sci. U.S.A.">
        <title>A global phylogenomic analysis of the shiitake genus Lentinula.</title>
        <authorList>
            <person name="Sierra-Patev S."/>
            <person name="Min B."/>
            <person name="Naranjo-Ortiz M."/>
            <person name="Looney B."/>
            <person name="Konkel Z."/>
            <person name="Slot J.C."/>
            <person name="Sakamoto Y."/>
            <person name="Steenwyk J.L."/>
            <person name="Rokas A."/>
            <person name="Carro J."/>
            <person name="Camarero S."/>
            <person name="Ferreira P."/>
            <person name="Molpeceres G."/>
            <person name="Ruiz-Duenas F.J."/>
            <person name="Serrano A."/>
            <person name="Henrissat B."/>
            <person name="Drula E."/>
            <person name="Hughes K.W."/>
            <person name="Mata J.L."/>
            <person name="Ishikawa N.K."/>
            <person name="Vargas-Isla R."/>
            <person name="Ushijima S."/>
            <person name="Smith C.A."/>
            <person name="Donoghue J."/>
            <person name="Ahrendt S."/>
            <person name="Andreopoulos W."/>
            <person name="He G."/>
            <person name="LaButti K."/>
            <person name="Lipzen A."/>
            <person name="Ng V."/>
            <person name="Riley R."/>
            <person name="Sandor L."/>
            <person name="Barry K."/>
            <person name="Martinez A.T."/>
            <person name="Xiao Y."/>
            <person name="Gibbons J.G."/>
            <person name="Terashima K."/>
            <person name="Grigoriev I.V."/>
            <person name="Hibbett D."/>
        </authorList>
    </citation>
    <scope>NUCLEOTIDE SEQUENCE [LARGE SCALE GENOMIC DNA]</scope>
    <source>
        <strain evidence="3 4">TFB7810</strain>
    </source>
</reference>
<gene>
    <name evidence="3" type="ORF">DFH05DRAFT_1089513</name>
</gene>
<dbReference type="EMBL" id="JANVFU010000006">
    <property type="protein sequence ID" value="KAJ3744829.1"/>
    <property type="molecule type" value="Genomic_DNA"/>
</dbReference>
<feature type="compositionally biased region" description="Low complexity" evidence="1">
    <location>
        <begin position="296"/>
        <end position="307"/>
    </location>
</feature>
<name>A0A9W8P1J9_9AGAR</name>
<feature type="region of interest" description="Disordered" evidence="1">
    <location>
        <begin position="170"/>
        <end position="202"/>
    </location>
</feature>
<dbReference type="Proteomes" id="UP001142393">
    <property type="component" value="Unassembled WGS sequence"/>
</dbReference>
<keyword evidence="2" id="KW-1133">Transmembrane helix</keyword>
<evidence type="ECO:0000256" key="1">
    <source>
        <dbReference type="SAM" id="MobiDB-lite"/>
    </source>
</evidence>
<feature type="compositionally biased region" description="Low complexity" evidence="1">
    <location>
        <begin position="180"/>
        <end position="201"/>
    </location>
</feature>
<accession>A0A9W8P1J9</accession>
<evidence type="ECO:0000313" key="4">
    <source>
        <dbReference type="Proteomes" id="UP001142393"/>
    </source>
</evidence>
<keyword evidence="2" id="KW-0812">Transmembrane</keyword>
<evidence type="ECO:0000256" key="2">
    <source>
        <dbReference type="SAM" id="Phobius"/>
    </source>
</evidence>
<feature type="transmembrane region" description="Helical" evidence="2">
    <location>
        <begin position="212"/>
        <end position="234"/>
    </location>
</feature>
<feature type="compositionally biased region" description="Polar residues" evidence="1">
    <location>
        <begin position="314"/>
        <end position="331"/>
    </location>
</feature>
<protein>
    <submittedName>
        <fullName evidence="3">Uncharacterized protein</fullName>
    </submittedName>
</protein>
<comment type="caution">
    <text evidence="3">The sequence shown here is derived from an EMBL/GenBank/DDBJ whole genome shotgun (WGS) entry which is preliminary data.</text>
</comment>
<dbReference type="AlphaFoldDB" id="A0A9W8P1J9"/>
<feature type="region of interest" description="Disordered" evidence="1">
    <location>
        <begin position="285"/>
        <end position="346"/>
    </location>
</feature>
<sequence length="346" mass="36242">MSKSFSSKSSAGWSLSPSTNVRILLGIFLGLFSLLVLGVDGQIVAPSCNASLDFQWSFNTLDQSPCVVASYLGQACDAQYFIPSINSSKHYGGPALGAQANACQCSSVMYILLSACGACQGGSFITWSAYIQNCSTIYPTIFPENIPSGTKVPRWAYQNVTAEDDFNPTEAQAVGDAPESTGTAPPTGSTSVSTPTVTSSALNQGKKTNAGAIAGGVVGGVVVLLLAVAALLYLRRRQRHRKKRAAAANVIDDKPRPYPVGPVSSDTIDTGTGFHASIPTMSMPSAGMRLYNPSDPSTFPPTALSTSPSPPANHSPQSSETGVTGYFSSFHNPRPRPNRQPGLPEL</sequence>
<feature type="region of interest" description="Disordered" evidence="1">
    <location>
        <begin position="243"/>
        <end position="270"/>
    </location>
</feature>
<organism evidence="3 4">
    <name type="scientific">Lentinula detonsa</name>
    <dbReference type="NCBI Taxonomy" id="2804962"/>
    <lineage>
        <taxon>Eukaryota</taxon>
        <taxon>Fungi</taxon>
        <taxon>Dikarya</taxon>
        <taxon>Basidiomycota</taxon>
        <taxon>Agaricomycotina</taxon>
        <taxon>Agaricomycetes</taxon>
        <taxon>Agaricomycetidae</taxon>
        <taxon>Agaricales</taxon>
        <taxon>Marasmiineae</taxon>
        <taxon>Omphalotaceae</taxon>
        <taxon>Lentinula</taxon>
    </lineage>
</organism>